<proteinExistence type="predicted"/>
<dbReference type="EMBL" id="LCQQ01000001">
    <property type="protein sequence ID" value="KKW21691.1"/>
    <property type="molecule type" value="Genomic_DNA"/>
</dbReference>
<evidence type="ECO:0008006" key="3">
    <source>
        <dbReference type="Google" id="ProtNLM"/>
    </source>
</evidence>
<evidence type="ECO:0000313" key="1">
    <source>
        <dbReference type="EMBL" id="KKW21691.1"/>
    </source>
</evidence>
<comment type="caution">
    <text evidence="1">The sequence shown here is derived from an EMBL/GenBank/DDBJ whole genome shotgun (WGS) entry which is preliminary data.</text>
</comment>
<dbReference type="AlphaFoldDB" id="A0A0G1WSE3"/>
<evidence type="ECO:0000313" key="2">
    <source>
        <dbReference type="Proteomes" id="UP000034201"/>
    </source>
</evidence>
<dbReference type="Proteomes" id="UP000034201">
    <property type="component" value="Unassembled WGS sequence"/>
</dbReference>
<accession>A0A0G1WSE3</accession>
<reference evidence="1 2" key="1">
    <citation type="journal article" date="2015" name="Nature">
        <title>rRNA introns, odd ribosomes, and small enigmatic genomes across a large radiation of phyla.</title>
        <authorList>
            <person name="Brown C.T."/>
            <person name="Hug L.A."/>
            <person name="Thomas B.C."/>
            <person name="Sharon I."/>
            <person name="Castelle C.J."/>
            <person name="Singh A."/>
            <person name="Wilkins M.J."/>
            <person name="Williams K.H."/>
            <person name="Banfield J.F."/>
        </authorList>
    </citation>
    <scope>NUCLEOTIDE SEQUENCE [LARGE SCALE GENOMIC DNA]</scope>
</reference>
<protein>
    <recommendedName>
        <fullName evidence="3">30S ribosomal protein S21</fullName>
    </recommendedName>
</protein>
<organism evidence="1 2">
    <name type="scientific">Candidatus Adlerbacteria bacterium GW2011_GWC1_50_9</name>
    <dbReference type="NCBI Taxonomy" id="1618608"/>
    <lineage>
        <taxon>Bacteria</taxon>
        <taxon>Candidatus Adleribacteriota</taxon>
    </lineage>
</organism>
<name>A0A0G1WSE3_9BACT</name>
<gene>
    <name evidence="1" type="ORF">UY61_C0001G0006</name>
</gene>
<sequence>MLEVRRKENETVGALLRRFTRRVQQSGVLIGARKLKFHTAKPTKRAVRVRALRRIIKQKERVRLEKLGKAEKER</sequence>